<protein>
    <recommendedName>
        <fullName evidence="5">Cytochrome b561 domain-containing protein</fullName>
    </recommendedName>
</protein>
<comment type="caution">
    <text evidence="3">The sequence shown here is derived from an EMBL/GenBank/DDBJ whole genome shotgun (WGS) entry which is preliminary data.</text>
</comment>
<organism evidence="3 4">
    <name type="scientific">Arctia plantaginis</name>
    <name type="common">Wood tiger moth</name>
    <name type="synonym">Phalaena plantaginis</name>
    <dbReference type="NCBI Taxonomy" id="874455"/>
    <lineage>
        <taxon>Eukaryota</taxon>
        <taxon>Metazoa</taxon>
        <taxon>Ecdysozoa</taxon>
        <taxon>Arthropoda</taxon>
        <taxon>Hexapoda</taxon>
        <taxon>Insecta</taxon>
        <taxon>Pterygota</taxon>
        <taxon>Neoptera</taxon>
        <taxon>Endopterygota</taxon>
        <taxon>Lepidoptera</taxon>
        <taxon>Glossata</taxon>
        <taxon>Ditrysia</taxon>
        <taxon>Noctuoidea</taxon>
        <taxon>Erebidae</taxon>
        <taxon>Arctiinae</taxon>
        <taxon>Arctia</taxon>
    </lineage>
</organism>
<evidence type="ECO:0008006" key="5">
    <source>
        <dbReference type="Google" id="ProtNLM"/>
    </source>
</evidence>
<dbReference type="AlphaFoldDB" id="A0A8S1BHN2"/>
<evidence type="ECO:0000256" key="2">
    <source>
        <dbReference type="SAM" id="Phobius"/>
    </source>
</evidence>
<feature type="compositionally biased region" description="Polar residues" evidence="1">
    <location>
        <begin position="1"/>
        <end position="11"/>
    </location>
</feature>
<keyword evidence="2" id="KW-1133">Transmembrane helix</keyword>
<dbReference type="OrthoDB" id="6367911at2759"/>
<evidence type="ECO:0000313" key="4">
    <source>
        <dbReference type="Proteomes" id="UP000494256"/>
    </source>
</evidence>
<gene>
    <name evidence="3" type="ORF">APLA_LOCUS15627</name>
</gene>
<sequence length="120" mass="13320">MESIEEASTNIDMGYTDKNSESSRLVDSSPVTKPSYMNIASNICAVMVLGIMIYCSFEKGVSLFSFHPTLMTLGWIVFMTSAINAVTPGDLATEWMPMRLRSARHWVLQFLSVTVINSSL</sequence>
<feature type="transmembrane region" description="Helical" evidence="2">
    <location>
        <begin position="69"/>
        <end position="87"/>
    </location>
</feature>
<keyword evidence="2" id="KW-0812">Transmembrane</keyword>
<evidence type="ECO:0000256" key="1">
    <source>
        <dbReference type="SAM" id="MobiDB-lite"/>
    </source>
</evidence>
<dbReference type="EMBL" id="CADEBD010000494">
    <property type="protein sequence ID" value="CAB3256587.1"/>
    <property type="molecule type" value="Genomic_DNA"/>
</dbReference>
<reference evidence="3 4" key="1">
    <citation type="submission" date="2020-04" db="EMBL/GenBank/DDBJ databases">
        <authorList>
            <person name="Wallbank WR R."/>
            <person name="Pardo Diaz C."/>
            <person name="Kozak K."/>
            <person name="Martin S."/>
            <person name="Jiggins C."/>
            <person name="Moest M."/>
            <person name="Warren A I."/>
            <person name="Byers J.R.P. K."/>
            <person name="Montejo-Kovacevich G."/>
            <person name="Yen C E."/>
        </authorList>
    </citation>
    <scope>NUCLEOTIDE SEQUENCE [LARGE SCALE GENOMIC DNA]</scope>
</reference>
<name>A0A8S1BHN2_ARCPL</name>
<feature type="transmembrane region" description="Helical" evidence="2">
    <location>
        <begin position="36"/>
        <end position="57"/>
    </location>
</feature>
<dbReference type="Gene3D" id="1.20.120.1770">
    <property type="match status" value="1"/>
</dbReference>
<dbReference type="Proteomes" id="UP000494256">
    <property type="component" value="Unassembled WGS sequence"/>
</dbReference>
<evidence type="ECO:0000313" key="3">
    <source>
        <dbReference type="EMBL" id="CAB3256587.1"/>
    </source>
</evidence>
<feature type="compositionally biased region" description="Polar residues" evidence="1">
    <location>
        <begin position="22"/>
        <end position="31"/>
    </location>
</feature>
<feature type="region of interest" description="Disordered" evidence="1">
    <location>
        <begin position="1"/>
        <end position="31"/>
    </location>
</feature>
<keyword evidence="2" id="KW-0472">Membrane</keyword>
<proteinExistence type="predicted"/>
<accession>A0A8S1BHN2</accession>